<dbReference type="EMBL" id="KZ308329">
    <property type="protein sequence ID" value="KAG8227611.1"/>
    <property type="molecule type" value="Genomic_DNA"/>
</dbReference>
<protein>
    <recommendedName>
        <fullName evidence="2">PH domain-containing protein</fullName>
    </recommendedName>
</protein>
<dbReference type="Proteomes" id="UP000792457">
    <property type="component" value="Unassembled WGS sequence"/>
</dbReference>
<dbReference type="OrthoDB" id="185175at2759"/>
<name>A0A8K0K3F3_LADFU</name>
<dbReference type="SUPFAM" id="SSF50729">
    <property type="entry name" value="PH domain-like"/>
    <property type="match status" value="1"/>
</dbReference>
<keyword evidence="1" id="KW-0175">Coiled coil</keyword>
<evidence type="ECO:0000313" key="3">
    <source>
        <dbReference type="EMBL" id="KAG8227611.1"/>
    </source>
</evidence>
<gene>
    <name evidence="3" type="ORF">J437_LFUL011161</name>
</gene>
<keyword evidence="4" id="KW-1185">Reference proteome</keyword>
<dbReference type="Gene3D" id="2.30.29.30">
    <property type="entry name" value="Pleckstrin-homology domain (PH domain)/Phosphotyrosine-binding domain (PTB)"/>
    <property type="match status" value="1"/>
</dbReference>
<reference evidence="3" key="2">
    <citation type="submission" date="2017-10" db="EMBL/GenBank/DDBJ databases">
        <title>Ladona fulva Genome sequencing and assembly.</title>
        <authorList>
            <person name="Murali S."/>
            <person name="Richards S."/>
            <person name="Bandaranaike D."/>
            <person name="Bellair M."/>
            <person name="Blankenburg K."/>
            <person name="Chao H."/>
            <person name="Dinh H."/>
            <person name="Doddapaneni H."/>
            <person name="Dugan-Rocha S."/>
            <person name="Elkadiri S."/>
            <person name="Gnanaolivu R."/>
            <person name="Hernandez B."/>
            <person name="Skinner E."/>
            <person name="Javaid M."/>
            <person name="Lee S."/>
            <person name="Li M."/>
            <person name="Ming W."/>
            <person name="Munidasa M."/>
            <person name="Muniz J."/>
            <person name="Nguyen L."/>
            <person name="Hughes D."/>
            <person name="Osuji N."/>
            <person name="Pu L.-L."/>
            <person name="Puazo M."/>
            <person name="Qu C."/>
            <person name="Quiroz J."/>
            <person name="Raj R."/>
            <person name="Weissenberger G."/>
            <person name="Xin Y."/>
            <person name="Zou X."/>
            <person name="Han Y."/>
            <person name="Worley K."/>
            <person name="Muzny D."/>
            <person name="Gibbs R."/>
        </authorList>
    </citation>
    <scope>NUCLEOTIDE SEQUENCE</scope>
    <source>
        <strain evidence="3">Sampled in the wild</strain>
    </source>
</reference>
<accession>A0A8K0K3F3</accession>
<evidence type="ECO:0000259" key="2">
    <source>
        <dbReference type="PROSITE" id="PS50003"/>
    </source>
</evidence>
<evidence type="ECO:0000256" key="1">
    <source>
        <dbReference type="SAM" id="Coils"/>
    </source>
</evidence>
<evidence type="ECO:0000313" key="4">
    <source>
        <dbReference type="Proteomes" id="UP000792457"/>
    </source>
</evidence>
<dbReference type="InterPro" id="IPR011993">
    <property type="entry name" value="PH-like_dom_sf"/>
</dbReference>
<dbReference type="AlphaFoldDB" id="A0A8K0K3F3"/>
<dbReference type="InterPro" id="IPR001849">
    <property type="entry name" value="PH_domain"/>
</dbReference>
<dbReference type="Pfam" id="PF00169">
    <property type="entry name" value="PH"/>
    <property type="match status" value="1"/>
</dbReference>
<feature type="coiled-coil region" evidence="1">
    <location>
        <begin position="168"/>
        <end position="216"/>
    </location>
</feature>
<comment type="caution">
    <text evidence="3">The sequence shown here is derived from an EMBL/GenBank/DDBJ whole genome shotgun (WGS) entry which is preliminary data.</text>
</comment>
<dbReference type="PANTHER" id="PTHR14383">
    <property type="entry name" value="SWAP-70 RECOMBINASE"/>
    <property type="match status" value="1"/>
</dbReference>
<organism evidence="3 4">
    <name type="scientific">Ladona fulva</name>
    <name type="common">Scarce chaser dragonfly</name>
    <name type="synonym">Libellula fulva</name>
    <dbReference type="NCBI Taxonomy" id="123851"/>
    <lineage>
        <taxon>Eukaryota</taxon>
        <taxon>Metazoa</taxon>
        <taxon>Ecdysozoa</taxon>
        <taxon>Arthropoda</taxon>
        <taxon>Hexapoda</taxon>
        <taxon>Insecta</taxon>
        <taxon>Pterygota</taxon>
        <taxon>Palaeoptera</taxon>
        <taxon>Odonata</taxon>
        <taxon>Epiprocta</taxon>
        <taxon>Anisoptera</taxon>
        <taxon>Libelluloidea</taxon>
        <taxon>Libellulidae</taxon>
        <taxon>Ladona</taxon>
    </lineage>
</organism>
<proteinExistence type="predicted"/>
<dbReference type="PROSITE" id="PS50003">
    <property type="entry name" value="PH_DOMAIN"/>
    <property type="match status" value="1"/>
</dbReference>
<dbReference type="PANTHER" id="PTHR14383:SF1">
    <property type="entry name" value="PLECKSTRIN HOMOLOGY DOMAIN-CONTAINING FAMILY D MEMBER 1"/>
    <property type="match status" value="1"/>
</dbReference>
<feature type="domain" description="PH" evidence="2">
    <location>
        <begin position="18"/>
        <end position="127"/>
    </location>
</feature>
<dbReference type="SMART" id="SM00233">
    <property type="entry name" value="PH"/>
    <property type="match status" value="1"/>
</dbReference>
<reference evidence="3" key="1">
    <citation type="submission" date="2013-04" db="EMBL/GenBank/DDBJ databases">
        <authorList>
            <person name="Qu J."/>
            <person name="Murali S.C."/>
            <person name="Bandaranaike D."/>
            <person name="Bellair M."/>
            <person name="Blankenburg K."/>
            <person name="Chao H."/>
            <person name="Dinh H."/>
            <person name="Doddapaneni H."/>
            <person name="Downs B."/>
            <person name="Dugan-Rocha S."/>
            <person name="Elkadiri S."/>
            <person name="Gnanaolivu R.D."/>
            <person name="Hernandez B."/>
            <person name="Javaid M."/>
            <person name="Jayaseelan J.C."/>
            <person name="Lee S."/>
            <person name="Li M."/>
            <person name="Ming W."/>
            <person name="Munidasa M."/>
            <person name="Muniz J."/>
            <person name="Nguyen L."/>
            <person name="Ongeri F."/>
            <person name="Osuji N."/>
            <person name="Pu L.-L."/>
            <person name="Puazo M."/>
            <person name="Qu C."/>
            <person name="Quiroz J."/>
            <person name="Raj R."/>
            <person name="Weissenberger G."/>
            <person name="Xin Y."/>
            <person name="Zou X."/>
            <person name="Han Y."/>
            <person name="Richards S."/>
            <person name="Worley K."/>
            <person name="Muzny D."/>
            <person name="Gibbs R."/>
        </authorList>
    </citation>
    <scope>NUCLEOTIDE SEQUENCE</scope>
    <source>
        <strain evidence="3">Sampled in the wild</strain>
    </source>
</reference>
<sequence length="234" mass="27201">MMMKMGEHGDCSFCILTRVQHSGLILKKSFAPNSTKWSKRFFIVKEGFLLYYPESEKKTFMKRGYLNIHPKGVIPLGGCVIEPAADLGQEFMIWIKSDGFINGSVSLAVESKYEQEKWVQVLQEAARITWDNARMGESIIRDLETQGLQLNKEKQSYVEKLHVETIALRDEIDKNLELERLNAALDEEKKRLENMIKEFQREHLEMKNEYEETISAMKMVQQDKKALEDTTETL</sequence>
<feature type="non-terminal residue" evidence="3">
    <location>
        <position position="234"/>
    </location>
</feature>